<dbReference type="Proteomes" id="UP001307889">
    <property type="component" value="Chromosome 1"/>
</dbReference>
<reference evidence="1 2" key="1">
    <citation type="submission" date="2023-09" db="EMBL/GenBank/DDBJ databases">
        <title>Nesidiocoris tenuis whole genome shotgun sequence.</title>
        <authorList>
            <person name="Shibata T."/>
            <person name="Shimoda M."/>
            <person name="Kobayashi T."/>
            <person name="Uehara T."/>
        </authorList>
    </citation>
    <scope>NUCLEOTIDE SEQUENCE [LARGE SCALE GENOMIC DNA]</scope>
    <source>
        <strain evidence="1 2">Japan</strain>
    </source>
</reference>
<name>A0ABN7AEZ0_9HEMI</name>
<protein>
    <submittedName>
        <fullName evidence="1">Uncharacterized protein</fullName>
    </submittedName>
</protein>
<sequence length="72" mass="7944">MRYLKVRPRNGARACSDLRRRNLAQACSTFATSGRARQTAGPAADVWKHALETARRFRLIGTAAVLTDDVSL</sequence>
<keyword evidence="2" id="KW-1185">Reference proteome</keyword>
<evidence type="ECO:0000313" key="1">
    <source>
        <dbReference type="EMBL" id="BES89446.1"/>
    </source>
</evidence>
<proteinExistence type="predicted"/>
<organism evidence="1 2">
    <name type="scientific">Nesidiocoris tenuis</name>
    <dbReference type="NCBI Taxonomy" id="355587"/>
    <lineage>
        <taxon>Eukaryota</taxon>
        <taxon>Metazoa</taxon>
        <taxon>Ecdysozoa</taxon>
        <taxon>Arthropoda</taxon>
        <taxon>Hexapoda</taxon>
        <taxon>Insecta</taxon>
        <taxon>Pterygota</taxon>
        <taxon>Neoptera</taxon>
        <taxon>Paraneoptera</taxon>
        <taxon>Hemiptera</taxon>
        <taxon>Heteroptera</taxon>
        <taxon>Panheteroptera</taxon>
        <taxon>Cimicomorpha</taxon>
        <taxon>Miridae</taxon>
        <taxon>Dicyphina</taxon>
        <taxon>Nesidiocoris</taxon>
    </lineage>
</organism>
<gene>
    <name evidence="1" type="ORF">NTJ_02254</name>
</gene>
<accession>A0ABN7AEZ0</accession>
<evidence type="ECO:0000313" key="2">
    <source>
        <dbReference type="Proteomes" id="UP001307889"/>
    </source>
</evidence>
<dbReference type="EMBL" id="AP028909">
    <property type="protein sequence ID" value="BES89446.1"/>
    <property type="molecule type" value="Genomic_DNA"/>
</dbReference>